<gene>
    <name evidence="1" type="ORF">KQI42_06450</name>
</gene>
<dbReference type="EMBL" id="JAHLPM010000004">
    <property type="protein sequence ID" value="MBU5437639.1"/>
    <property type="molecule type" value="Genomic_DNA"/>
</dbReference>
<keyword evidence="2" id="KW-1185">Reference proteome</keyword>
<name>A0ABS6E403_9FIRM</name>
<proteinExistence type="predicted"/>
<evidence type="ECO:0000313" key="2">
    <source>
        <dbReference type="Proteomes" id="UP000749471"/>
    </source>
</evidence>
<accession>A0ABS6E403</accession>
<sequence>MIKDIQELDSCLEQLKEFISREEGKRDKILEQIKENKKIVEKINVDIELLEKVSMLFQKTSEFAREQAKKQIETLVTKCLQYVFESDIEFIIELDELRGKANAEFYVINEVQDTIIKTKPELSRGGGVVDIISLALRIAFLQIHKPRIEGPVILDEPAKHVSEDFIFNVADFLKQTSEMFDRQIIMVTHNQHLSSIGTNAYRVELKGSETSVHKVTT</sequence>
<organism evidence="1 2">
    <name type="scientific">Tissierella simiarum</name>
    <dbReference type="NCBI Taxonomy" id="2841534"/>
    <lineage>
        <taxon>Bacteria</taxon>
        <taxon>Bacillati</taxon>
        <taxon>Bacillota</taxon>
        <taxon>Tissierellia</taxon>
        <taxon>Tissierellales</taxon>
        <taxon>Tissierellaceae</taxon>
        <taxon>Tissierella</taxon>
    </lineage>
</organism>
<dbReference type="RefSeq" id="WP_216517941.1">
    <property type="nucleotide sequence ID" value="NZ_JAHLPM010000004.1"/>
</dbReference>
<comment type="caution">
    <text evidence="1">The sequence shown here is derived from an EMBL/GenBank/DDBJ whole genome shotgun (WGS) entry which is preliminary data.</text>
</comment>
<dbReference type="Proteomes" id="UP000749471">
    <property type="component" value="Unassembled WGS sequence"/>
</dbReference>
<protein>
    <submittedName>
        <fullName evidence="1">ATPase</fullName>
    </submittedName>
</protein>
<reference evidence="1 2" key="1">
    <citation type="submission" date="2021-06" db="EMBL/GenBank/DDBJ databases">
        <authorList>
            <person name="Sun Q."/>
            <person name="Li D."/>
        </authorList>
    </citation>
    <scope>NUCLEOTIDE SEQUENCE [LARGE SCALE GENOMIC DNA]</scope>
    <source>
        <strain evidence="1 2">MSJ-40</strain>
    </source>
</reference>
<evidence type="ECO:0000313" key="1">
    <source>
        <dbReference type="EMBL" id="MBU5437639.1"/>
    </source>
</evidence>